<keyword evidence="1" id="KW-0175">Coiled coil</keyword>
<feature type="non-terminal residue" evidence="2">
    <location>
        <position position="685"/>
    </location>
</feature>
<sequence>MNYSDLRKSIQQRTIKLIDSKNWEKILSIFYTAPEQIYYIKTVVEEKLKDSVEFNESPVEKIIYENDSQDDPNIPFVYYKFTKIFNLIFELLRIKNDFFSQRFKNQLSEILYPKISSFLRDKRKRISSLKKFIKSLYPEIRDKYSNQFIDHPFMLEYLNGEKPEDLVELFPQLISKGYFRLGYELILNFNNLIRTHDSDTRKILENIILYQKQYNALKELLEKENNNLIKIMEDSREKLKTEFYTRFINYTRESLDSESFNRNPEDTFRYTYELFSKSELKSIIEKIIELKIQNSYNIIRNEHSWIHLILLDIAWAKDSNLFKEYLEELVKLGHLQVVRTYFGQFPTEIKKNKEFILENLGDFTIDLLKWHYESFEFINPANVFKDLLHKDISVRELVLIFYNNEPKYINQFKDVIKNFIETKIEAPLIDERMIYTVNGLLDNYYRGYSNRSQDITEIDLSLLEKVYKLYVSKSVFKRFNAQIYDFTLAINFNQLEGTLQENLLDQLIESNHLTSIEFLLTFGYSHLAKFLGKIIAYVPKNDIQSEQFLRILDFILSQSGIDEEIREKMKIRVQDQVSYSKKAEIYSILGEFDSSKKVLKLILTSEIIIPHMINSYLDYQLVSIEMSINDPLQYNFSSKFDELSLIESDFKMYNTNQGLLQNFKFKLNSLKARIKLQEGLVYIQD</sequence>
<evidence type="ECO:0000256" key="1">
    <source>
        <dbReference type="SAM" id="Coils"/>
    </source>
</evidence>
<proteinExistence type="predicted"/>
<dbReference type="AlphaFoldDB" id="A0A0F9ICP5"/>
<evidence type="ECO:0000313" key="2">
    <source>
        <dbReference type="EMBL" id="KKL91595.1"/>
    </source>
</evidence>
<dbReference type="EMBL" id="LAZR01019690">
    <property type="protein sequence ID" value="KKL91595.1"/>
    <property type="molecule type" value="Genomic_DNA"/>
</dbReference>
<feature type="coiled-coil region" evidence="1">
    <location>
        <begin position="207"/>
        <end position="238"/>
    </location>
</feature>
<gene>
    <name evidence="2" type="ORF">LCGC14_1893110</name>
</gene>
<organism evidence="2">
    <name type="scientific">marine sediment metagenome</name>
    <dbReference type="NCBI Taxonomy" id="412755"/>
    <lineage>
        <taxon>unclassified sequences</taxon>
        <taxon>metagenomes</taxon>
        <taxon>ecological metagenomes</taxon>
    </lineage>
</organism>
<protein>
    <submittedName>
        <fullName evidence="2">Uncharacterized protein</fullName>
    </submittedName>
</protein>
<name>A0A0F9ICP5_9ZZZZ</name>
<reference evidence="2" key="1">
    <citation type="journal article" date="2015" name="Nature">
        <title>Complex archaea that bridge the gap between prokaryotes and eukaryotes.</title>
        <authorList>
            <person name="Spang A."/>
            <person name="Saw J.H."/>
            <person name="Jorgensen S.L."/>
            <person name="Zaremba-Niedzwiedzka K."/>
            <person name="Martijn J."/>
            <person name="Lind A.E."/>
            <person name="van Eijk R."/>
            <person name="Schleper C."/>
            <person name="Guy L."/>
            <person name="Ettema T.J."/>
        </authorList>
    </citation>
    <scope>NUCLEOTIDE SEQUENCE</scope>
</reference>
<comment type="caution">
    <text evidence="2">The sequence shown here is derived from an EMBL/GenBank/DDBJ whole genome shotgun (WGS) entry which is preliminary data.</text>
</comment>
<accession>A0A0F9ICP5</accession>